<feature type="signal peptide" evidence="2">
    <location>
        <begin position="1"/>
        <end position="22"/>
    </location>
</feature>
<feature type="chain" id="PRO_5035921682" evidence="2">
    <location>
        <begin position="23"/>
        <end position="296"/>
    </location>
</feature>
<name>A0A8S4G2Y4_PLUXY</name>
<evidence type="ECO:0000256" key="1">
    <source>
        <dbReference type="SAM" id="MobiDB-lite"/>
    </source>
</evidence>
<gene>
    <name evidence="3" type="ORF">PLXY2_LOCUS12067</name>
</gene>
<evidence type="ECO:0000313" key="4">
    <source>
        <dbReference type="Proteomes" id="UP000653454"/>
    </source>
</evidence>
<dbReference type="PANTHER" id="PTHR47027:SF25">
    <property type="entry name" value="REVERSE TRANSCRIPTASE DOMAIN-CONTAINING PROTEIN"/>
    <property type="match status" value="1"/>
</dbReference>
<proteinExistence type="predicted"/>
<feature type="compositionally biased region" description="Pro residues" evidence="1">
    <location>
        <begin position="53"/>
        <end position="77"/>
    </location>
</feature>
<organism evidence="3 4">
    <name type="scientific">Plutella xylostella</name>
    <name type="common">Diamondback moth</name>
    <name type="synonym">Plutella maculipennis</name>
    <dbReference type="NCBI Taxonomy" id="51655"/>
    <lineage>
        <taxon>Eukaryota</taxon>
        <taxon>Metazoa</taxon>
        <taxon>Ecdysozoa</taxon>
        <taxon>Arthropoda</taxon>
        <taxon>Hexapoda</taxon>
        <taxon>Insecta</taxon>
        <taxon>Pterygota</taxon>
        <taxon>Neoptera</taxon>
        <taxon>Endopterygota</taxon>
        <taxon>Lepidoptera</taxon>
        <taxon>Glossata</taxon>
        <taxon>Ditrysia</taxon>
        <taxon>Yponomeutoidea</taxon>
        <taxon>Plutellidae</taxon>
        <taxon>Plutella</taxon>
    </lineage>
</organism>
<dbReference type="EMBL" id="CAJHNJ030000068">
    <property type="protein sequence ID" value="CAG9133817.1"/>
    <property type="molecule type" value="Genomic_DNA"/>
</dbReference>
<comment type="caution">
    <text evidence="3">The sequence shown here is derived from an EMBL/GenBank/DDBJ whole genome shotgun (WGS) entry which is preliminary data.</text>
</comment>
<accession>A0A8S4G2Y4</accession>
<reference evidence="3" key="1">
    <citation type="submission" date="2020-11" db="EMBL/GenBank/DDBJ databases">
        <authorList>
            <person name="Whiteford S."/>
        </authorList>
    </citation>
    <scope>NUCLEOTIDE SEQUENCE</scope>
</reference>
<keyword evidence="2" id="KW-0732">Signal</keyword>
<evidence type="ECO:0000256" key="2">
    <source>
        <dbReference type="SAM" id="SignalP"/>
    </source>
</evidence>
<evidence type="ECO:0000313" key="3">
    <source>
        <dbReference type="EMBL" id="CAG9133817.1"/>
    </source>
</evidence>
<dbReference type="Proteomes" id="UP000653454">
    <property type="component" value="Unassembled WGS sequence"/>
</dbReference>
<sequence>MYSAKSMLSCLLATSLVAMATAAGNEYLPPTKNGYNYDAPPIPFPTNQNSNPQPTPPPFRPAPPPTRPNTYIPPPPAGGPAVGNIQYKGVVKFKYLGCTINATNSRDDEINIRVQNAFRCSAALHKVLTSRLLSRSTKLRIYKTIIRPFLMYGCEAWTLTLKEENKLLVAERKILRKILGQKQRSDRSWRILKNAEIEELVEGPNIIGETKAHRLRWLGHLERMGEDRGAKRAYQGQPSGRRPVGRPRYRWRDVVLADLRELQASDWQDTAQDRGKWRVLVSEAKTHFGTLRQRSK</sequence>
<dbReference type="AlphaFoldDB" id="A0A8S4G2Y4"/>
<dbReference type="PANTHER" id="PTHR47027">
    <property type="entry name" value="REVERSE TRANSCRIPTASE DOMAIN-CONTAINING PROTEIN"/>
    <property type="match status" value="1"/>
</dbReference>
<keyword evidence="4" id="KW-1185">Reference proteome</keyword>
<protein>
    <submittedName>
        <fullName evidence="3">(diamondback moth) hypothetical protein</fullName>
    </submittedName>
</protein>
<feature type="region of interest" description="Disordered" evidence="1">
    <location>
        <begin position="38"/>
        <end position="77"/>
    </location>
</feature>